<dbReference type="InterPro" id="IPR038765">
    <property type="entry name" value="Papain-like_cys_pep_sf"/>
</dbReference>
<dbReference type="SUPFAM" id="SSF54001">
    <property type="entry name" value="Cysteine proteinases"/>
    <property type="match status" value="1"/>
</dbReference>
<dbReference type="OrthoDB" id="650133at2759"/>
<dbReference type="GO" id="GO:0043130">
    <property type="term" value="F:ubiquitin binding"/>
    <property type="evidence" value="ECO:0000318"/>
    <property type="project" value="GO_Central"/>
</dbReference>
<dbReference type="Gene3D" id="1.20.1300.20">
    <property type="entry name" value="Peptidase C65 Otubain, subdomain 2"/>
    <property type="match status" value="1"/>
</dbReference>
<dbReference type="Pfam" id="PF10275">
    <property type="entry name" value="Peptidase_C65"/>
    <property type="match status" value="1"/>
</dbReference>
<gene>
    <name evidence="3" type="primary">LOC100823583</name>
    <name evidence="2" type="ORF">BRADI_3g16570v3</name>
</gene>
<dbReference type="PANTHER" id="PTHR12931:SF31">
    <property type="entry name" value="UBIQUITINYL HYDROLASE 1"/>
    <property type="match status" value="1"/>
</dbReference>
<reference evidence="2" key="2">
    <citation type="submission" date="2017-06" db="EMBL/GenBank/DDBJ databases">
        <title>WGS assembly of Brachypodium distachyon.</title>
        <authorList>
            <consortium name="The International Brachypodium Initiative"/>
            <person name="Lucas S."/>
            <person name="Harmon-Smith M."/>
            <person name="Lail K."/>
            <person name="Tice H."/>
            <person name="Grimwood J."/>
            <person name="Bruce D."/>
            <person name="Barry K."/>
            <person name="Shu S."/>
            <person name="Lindquist E."/>
            <person name="Wang M."/>
            <person name="Pitluck S."/>
            <person name="Vogel J.P."/>
            <person name="Garvin D.F."/>
            <person name="Mockler T.C."/>
            <person name="Schmutz J."/>
            <person name="Rokhsar D."/>
            <person name="Bevan M.W."/>
        </authorList>
    </citation>
    <scope>NUCLEOTIDE SEQUENCE</scope>
    <source>
        <strain evidence="2">Bd21</strain>
    </source>
</reference>
<accession>A0A2K2CXK2</accession>
<feature type="region of interest" description="Disordered" evidence="1">
    <location>
        <begin position="1"/>
        <end position="157"/>
    </location>
</feature>
<dbReference type="EnsemblPlants" id="PNT66746">
    <property type="protein sequence ID" value="PNT66746"/>
    <property type="gene ID" value="BRADI_3g16570v3"/>
</dbReference>
<evidence type="ECO:0000256" key="1">
    <source>
        <dbReference type="SAM" id="MobiDB-lite"/>
    </source>
</evidence>
<evidence type="ECO:0000313" key="3">
    <source>
        <dbReference type="EnsemblPlants" id="PNT66746"/>
    </source>
</evidence>
<dbReference type="ExpressionAtlas" id="A0A2K2CXK2">
    <property type="expression patterns" value="baseline"/>
</dbReference>
<dbReference type="STRING" id="15368.A0A2K2CXK2"/>
<reference evidence="2 3" key="1">
    <citation type="journal article" date="2010" name="Nature">
        <title>Genome sequencing and analysis of the model grass Brachypodium distachyon.</title>
        <authorList>
            <consortium name="International Brachypodium Initiative"/>
        </authorList>
    </citation>
    <scope>NUCLEOTIDE SEQUENCE [LARGE SCALE GENOMIC DNA]</scope>
    <source>
        <strain evidence="2 3">Bd21</strain>
    </source>
</reference>
<dbReference type="RefSeq" id="XP_014756292.1">
    <property type="nucleotide sequence ID" value="XM_014900806.2"/>
</dbReference>
<dbReference type="CDD" id="cd22749">
    <property type="entry name" value="Otubain_C65"/>
    <property type="match status" value="1"/>
</dbReference>
<dbReference type="InterPro" id="IPR042467">
    <property type="entry name" value="Peptidase_C65_otubain_sub2"/>
</dbReference>
<dbReference type="PANTHER" id="PTHR12931">
    <property type="entry name" value="UBIQUITIN THIOLESTERASE PROTEIN OTUB"/>
    <property type="match status" value="1"/>
</dbReference>
<sequence length="504" mass="57383">MVSHRKATPGRGLKFKVKLRGSRSAGSGGDDDREPSPPPPFLYPDLTTLSTSPLPPQPPRGSSGDDDDDREPSPPPPFFYPDPSAVSTSAVPPQPRRVSSGDDDGEPAPPPPVYFDPSAVSIKYTIEEDDDDDWDNVDPVEDELLDDEDWKKEKPTGSSDEKFYFALFMSIQKSLPRDIFRQDSVPLNKDVYFSLWKNWDRLLDGKRTYLRPPKDHCATSGIFRCPDARTRTLGGPEPLLDLVKEYPNKYRIREMIKILSQHYVLFRRTRRDGNCFYRAFLFSYLENLGQMQDSQAEATRLMERVAMYRENFCRLKWDMAYFLNPEEYFSSVVSEFNDLVNSVANGGSSDKLYKRSLQEIISLRILSLLRLLTETEIRTREEDYRAFCPAGVSVFQYCWTNVRPMDVEVLTLPMRALTYALGIPLRVEAVGGGKTDGIIQVKRLDFFPRSESGKGLLHLVESYWSSMTAPEPLEMGSGNLFSSDGTPLLTLLCRYNQCGILYRK</sequence>
<keyword evidence="4" id="KW-1185">Reference proteome</keyword>
<dbReference type="AlphaFoldDB" id="A0A2K2CXK2"/>
<feature type="compositionally biased region" description="Acidic residues" evidence="1">
    <location>
        <begin position="127"/>
        <end position="148"/>
    </location>
</feature>
<feature type="compositionally biased region" description="Low complexity" evidence="1">
    <location>
        <begin position="43"/>
        <end position="52"/>
    </location>
</feature>
<evidence type="ECO:0000313" key="4">
    <source>
        <dbReference type="Proteomes" id="UP000008810"/>
    </source>
</evidence>
<dbReference type="EMBL" id="CM000882">
    <property type="protein sequence ID" value="PNT66746.1"/>
    <property type="molecule type" value="Genomic_DNA"/>
</dbReference>
<dbReference type="GO" id="GO:0004843">
    <property type="term" value="F:cysteine-type deubiquitinase activity"/>
    <property type="evidence" value="ECO:0000318"/>
    <property type="project" value="GO_Central"/>
</dbReference>
<proteinExistence type="predicted"/>
<evidence type="ECO:0000313" key="2">
    <source>
        <dbReference type="EMBL" id="PNT66746.1"/>
    </source>
</evidence>
<feature type="compositionally biased region" description="Basic residues" evidence="1">
    <location>
        <begin position="1"/>
        <end position="21"/>
    </location>
</feature>
<organism evidence="2">
    <name type="scientific">Brachypodium distachyon</name>
    <name type="common">Purple false brome</name>
    <name type="synonym">Trachynia distachya</name>
    <dbReference type="NCBI Taxonomy" id="15368"/>
    <lineage>
        <taxon>Eukaryota</taxon>
        <taxon>Viridiplantae</taxon>
        <taxon>Streptophyta</taxon>
        <taxon>Embryophyta</taxon>
        <taxon>Tracheophyta</taxon>
        <taxon>Spermatophyta</taxon>
        <taxon>Magnoliopsida</taxon>
        <taxon>Liliopsida</taxon>
        <taxon>Poales</taxon>
        <taxon>Poaceae</taxon>
        <taxon>BOP clade</taxon>
        <taxon>Pooideae</taxon>
        <taxon>Stipodae</taxon>
        <taxon>Brachypodieae</taxon>
        <taxon>Brachypodium</taxon>
    </lineage>
</organism>
<dbReference type="Gramene" id="PNT66746">
    <property type="protein sequence ID" value="PNT66746"/>
    <property type="gene ID" value="BRADI_3g16570v3"/>
</dbReference>
<protein>
    <submittedName>
        <fullName evidence="2 3">Uncharacterized protein</fullName>
    </submittedName>
</protein>
<dbReference type="GeneID" id="100823583"/>
<name>A0A2K2CXK2_BRADI</name>
<dbReference type="InterPro" id="IPR019400">
    <property type="entry name" value="Peptidase_C65_otubain"/>
</dbReference>
<reference evidence="3" key="3">
    <citation type="submission" date="2018-08" db="UniProtKB">
        <authorList>
            <consortium name="EnsemblPlants"/>
        </authorList>
    </citation>
    <scope>IDENTIFICATION</scope>
    <source>
        <strain evidence="3">cv. Bd21</strain>
    </source>
</reference>
<dbReference type="Proteomes" id="UP000008810">
    <property type="component" value="Chromosome 3"/>
</dbReference>
<dbReference type="FunFam" id="1.20.1300.20:FF:000002">
    <property type="entry name" value="Ubiquitin thioesterase otubain-like"/>
    <property type="match status" value="1"/>
</dbReference>